<proteinExistence type="predicted"/>
<dbReference type="InterPro" id="IPR012340">
    <property type="entry name" value="NA-bd_OB-fold"/>
</dbReference>
<keyword evidence="4" id="KW-1185">Reference proteome</keyword>
<evidence type="ECO:0000256" key="1">
    <source>
        <dbReference type="SAM" id="MobiDB-lite"/>
    </source>
</evidence>
<gene>
    <name evidence="3" type="ORF">Fot_04997</name>
</gene>
<evidence type="ECO:0000313" key="3">
    <source>
        <dbReference type="EMBL" id="KAL2551378.1"/>
    </source>
</evidence>
<dbReference type="Proteomes" id="UP001604277">
    <property type="component" value="Unassembled WGS sequence"/>
</dbReference>
<name>A0ABD1WRS2_9LAMI</name>
<evidence type="ECO:0000259" key="2">
    <source>
        <dbReference type="Pfam" id="PF08646"/>
    </source>
</evidence>
<dbReference type="SUPFAM" id="SSF50249">
    <property type="entry name" value="Nucleic acid-binding proteins"/>
    <property type="match status" value="1"/>
</dbReference>
<comment type="caution">
    <text evidence="3">The sequence shown here is derived from an EMBL/GenBank/DDBJ whole genome shotgun (WGS) entry which is preliminary data.</text>
</comment>
<dbReference type="Gene3D" id="2.40.50.140">
    <property type="entry name" value="Nucleic acid-binding proteins"/>
    <property type="match status" value="1"/>
</dbReference>
<dbReference type="InterPro" id="IPR013955">
    <property type="entry name" value="Rep_factor-A_C"/>
</dbReference>
<reference evidence="4" key="1">
    <citation type="submission" date="2024-07" db="EMBL/GenBank/DDBJ databases">
        <title>Two chromosome-level genome assemblies of Korean endemic species Abeliophyllum distichum and Forsythia ovata (Oleaceae).</title>
        <authorList>
            <person name="Jang H."/>
        </authorList>
    </citation>
    <scope>NUCLEOTIDE SEQUENCE [LARGE SCALE GENOMIC DNA]</scope>
</reference>
<accession>A0ABD1WRS2</accession>
<dbReference type="EMBL" id="JBFOLJ010000002">
    <property type="protein sequence ID" value="KAL2551378.1"/>
    <property type="molecule type" value="Genomic_DNA"/>
</dbReference>
<dbReference type="AlphaFoldDB" id="A0ABD1WRS2"/>
<feature type="region of interest" description="Disordered" evidence="1">
    <location>
        <begin position="336"/>
        <end position="370"/>
    </location>
</feature>
<dbReference type="Pfam" id="PF08646">
    <property type="entry name" value="Rep_fac-A_C"/>
    <property type="match status" value="1"/>
</dbReference>
<feature type="domain" description="Replication factor A C-terminal" evidence="2">
    <location>
        <begin position="154"/>
        <end position="281"/>
    </location>
</feature>
<organism evidence="3 4">
    <name type="scientific">Forsythia ovata</name>
    <dbReference type="NCBI Taxonomy" id="205694"/>
    <lineage>
        <taxon>Eukaryota</taxon>
        <taxon>Viridiplantae</taxon>
        <taxon>Streptophyta</taxon>
        <taxon>Embryophyta</taxon>
        <taxon>Tracheophyta</taxon>
        <taxon>Spermatophyta</taxon>
        <taxon>Magnoliopsida</taxon>
        <taxon>eudicotyledons</taxon>
        <taxon>Gunneridae</taxon>
        <taxon>Pentapetalae</taxon>
        <taxon>asterids</taxon>
        <taxon>lamiids</taxon>
        <taxon>Lamiales</taxon>
        <taxon>Oleaceae</taxon>
        <taxon>Forsythieae</taxon>
        <taxon>Forsythia</taxon>
    </lineage>
</organism>
<protein>
    <submittedName>
        <fullName evidence="3">Replication factor-A C terminal domain-containing protein</fullName>
    </submittedName>
</protein>
<sequence>MEATIARPYVGKVGPDEVNKVDMAYMFLTDHIRTISFGTARLIINSFGSSLWMMPSSEHCATDNVYWKHFSDGSRKHLHAYHCDEHEFQTTTLDDPQIFSILKFLQSEQNVDKLDDMLLKKEYLARTPAKLSTPTRDKLTLINNIPGLLAVQSYFWVEARAHILISNQSFWYMSCDNCNKISNARSGELYHCIYCKSTRARATPRARVFLQLEDSTGTMEGTMIGDTAEMFLQCSAKRLMELASSGDQNQILDEIRITVEENHLFYVKAIKKDSQMDRFKYDIIFMMETSSLGTINELENLMDDGTNVGIVPGSSIGSSANSSVSPPLSSTVKRMLFETPGQSTPTKRPVEEHVTAETPPKKTPMSSKEK</sequence>
<evidence type="ECO:0000313" key="4">
    <source>
        <dbReference type="Proteomes" id="UP001604277"/>
    </source>
</evidence>